<gene>
    <name evidence="2" type="ORF">PQ457_11770</name>
</gene>
<accession>A0ABY7TUD3</accession>
<keyword evidence="3" id="KW-1185">Reference proteome</keyword>
<evidence type="ECO:0008006" key="4">
    <source>
        <dbReference type="Google" id="ProtNLM"/>
    </source>
</evidence>
<dbReference type="InterPro" id="IPR012332">
    <property type="entry name" value="Autotransporter_pectin_lyase_C"/>
</dbReference>
<dbReference type="Gene3D" id="2.160.20.20">
    <property type="match status" value="1"/>
</dbReference>
<protein>
    <recommendedName>
        <fullName evidence="4">Right handed beta helix region</fullName>
    </recommendedName>
</protein>
<dbReference type="EMBL" id="CP117417">
    <property type="protein sequence ID" value="WCT76611.1"/>
    <property type="molecule type" value="Genomic_DNA"/>
</dbReference>
<evidence type="ECO:0000313" key="3">
    <source>
        <dbReference type="Proteomes" id="UP001218231"/>
    </source>
</evidence>
<feature type="chain" id="PRO_5047037741" description="Right handed beta helix region" evidence="1">
    <location>
        <begin position="20"/>
        <end position="571"/>
    </location>
</feature>
<keyword evidence="1" id="KW-0732">Signal</keyword>
<name>A0ABY7TUD3_9SPHN</name>
<organism evidence="2 3">
    <name type="scientific">Novosphingobium humi</name>
    <dbReference type="NCBI Taxonomy" id="2282397"/>
    <lineage>
        <taxon>Bacteria</taxon>
        <taxon>Pseudomonadati</taxon>
        <taxon>Pseudomonadota</taxon>
        <taxon>Alphaproteobacteria</taxon>
        <taxon>Sphingomonadales</taxon>
        <taxon>Sphingomonadaceae</taxon>
        <taxon>Novosphingobium</taxon>
    </lineage>
</organism>
<proteinExistence type="predicted"/>
<dbReference type="Proteomes" id="UP001218231">
    <property type="component" value="Chromosome"/>
</dbReference>
<evidence type="ECO:0000256" key="1">
    <source>
        <dbReference type="SAM" id="SignalP"/>
    </source>
</evidence>
<sequence>MRKHTKIGGLLGASLLAMAAPLHAETAPAVVAATTSFGDLTIEPGQIPAAPAGKLLTLTVDGVEQAIIPGHYTGKVVLSVTDDIPVNYHKVMEHHFRAAAFVEDGALVPTKSVQAALSPSTVIGQGVLANARITSQGEKFNGIVVTGKGAYRIDHPVIDLVGNGGNDFAGFGAAITAMGEADLTIDRPVIRTHGAIRPAIFVGGRATVHVNDAEIEVLNGTLPANYKFTVDMGKMMEVPWMLGLSGNVRATNLVDYGTVYYNRSHIRAQGWGAVSTDDSIRVRMYVNDSLIEAVESGYGCYSIGDSIDSFTHSIIRAADIGCIMAAQGSIHFSEGTQVEAGRLGVMMHSGAGGGTLTIDKGSLLRAGETAIQVKGIGTTIVVDGAKVQAGNGIILQSMDNDDPFMKAMMNGQIPEGMDAPPPGVADAGDKKGPTTNPDVAATFRNTSLAGDFYNARPKDSALILDFENAEVRGRISSSTVAPAQGREPTRATYTEIGHVINTAGFVAGSKGVKVTLGAGSRWIVTGRSYLGALDIAAGARLESAEGKLIMTVNGKAVAVKPGSYRGMIVLN</sequence>
<feature type="signal peptide" evidence="1">
    <location>
        <begin position="1"/>
        <end position="19"/>
    </location>
</feature>
<reference evidence="2 3" key="1">
    <citation type="submission" date="2023-02" db="EMBL/GenBank/DDBJ databases">
        <title>Genome sequence of Novosphingobium humi KACC 19094.</title>
        <authorList>
            <person name="Kim S."/>
            <person name="Heo J."/>
            <person name="Kwon S.-W."/>
        </authorList>
    </citation>
    <scope>NUCLEOTIDE SEQUENCE [LARGE SCALE GENOMIC DNA]</scope>
    <source>
        <strain evidence="2 3">KACC 19094</strain>
    </source>
</reference>
<dbReference type="RefSeq" id="WP_273617025.1">
    <property type="nucleotide sequence ID" value="NZ_CP117417.1"/>
</dbReference>
<evidence type="ECO:0000313" key="2">
    <source>
        <dbReference type="EMBL" id="WCT76611.1"/>
    </source>
</evidence>